<evidence type="ECO:0000313" key="11">
    <source>
        <dbReference type="Proteomes" id="UP000728185"/>
    </source>
</evidence>
<keyword evidence="8" id="KW-0694">RNA-binding</keyword>
<evidence type="ECO:0000256" key="5">
    <source>
        <dbReference type="ARBA" id="ARBA00022695"/>
    </source>
</evidence>
<gene>
    <name evidence="10" type="ORF">FBUS_09301</name>
</gene>
<keyword evidence="6" id="KW-0479">Metal-binding</keyword>
<dbReference type="AlphaFoldDB" id="A0A8E0RRL9"/>
<dbReference type="EMBL" id="LUCM01009939">
    <property type="protein sequence ID" value="KAA0186146.1"/>
    <property type="molecule type" value="Genomic_DNA"/>
</dbReference>
<dbReference type="PANTHER" id="PTHR46173:SF1">
    <property type="entry name" value="CCA TRNA NUCLEOTIDYLTRANSFERASE 1, MITOCHONDRIAL"/>
    <property type="match status" value="1"/>
</dbReference>
<keyword evidence="4" id="KW-0819">tRNA processing</keyword>
<feature type="domain" description="Poly A polymerase head" evidence="9">
    <location>
        <begin position="36"/>
        <end position="96"/>
    </location>
</feature>
<dbReference type="GO" id="GO:0046872">
    <property type="term" value="F:metal ion binding"/>
    <property type="evidence" value="ECO:0007669"/>
    <property type="project" value="UniProtKB-KW"/>
</dbReference>
<evidence type="ECO:0000256" key="3">
    <source>
        <dbReference type="ARBA" id="ARBA00022679"/>
    </source>
</evidence>
<organism evidence="10 11">
    <name type="scientific">Fasciolopsis buskii</name>
    <dbReference type="NCBI Taxonomy" id="27845"/>
    <lineage>
        <taxon>Eukaryota</taxon>
        <taxon>Metazoa</taxon>
        <taxon>Spiralia</taxon>
        <taxon>Lophotrochozoa</taxon>
        <taxon>Platyhelminthes</taxon>
        <taxon>Trematoda</taxon>
        <taxon>Digenea</taxon>
        <taxon>Plagiorchiida</taxon>
        <taxon>Echinostomata</taxon>
        <taxon>Echinostomatoidea</taxon>
        <taxon>Fasciolidae</taxon>
        <taxon>Fasciolopsis</taxon>
    </lineage>
</organism>
<dbReference type="GO" id="GO:1990180">
    <property type="term" value="P:mitochondrial tRNA 3'-end processing"/>
    <property type="evidence" value="ECO:0007669"/>
    <property type="project" value="TreeGrafter"/>
</dbReference>
<dbReference type="OrthoDB" id="445712at2759"/>
<proteinExistence type="inferred from homology"/>
<evidence type="ECO:0000256" key="2">
    <source>
        <dbReference type="ARBA" id="ARBA00007265"/>
    </source>
</evidence>
<dbReference type="InterPro" id="IPR002646">
    <property type="entry name" value="PolA_pol_head_dom"/>
</dbReference>
<reference evidence="10" key="1">
    <citation type="submission" date="2019-05" db="EMBL/GenBank/DDBJ databases">
        <title>Annotation for the trematode Fasciolopsis buski.</title>
        <authorList>
            <person name="Choi Y.-J."/>
        </authorList>
    </citation>
    <scope>NUCLEOTIDE SEQUENCE</scope>
    <source>
        <strain evidence="10">HT</strain>
        <tissue evidence="10">Whole worm</tissue>
    </source>
</reference>
<dbReference type="SUPFAM" id="SSF81301">
    <property type="entry name" value="Nucleotidyltransferase"/>
    <property type="match status" value="1"/>
</dbReference>
<dbReference type="GO" id="GO:0005739">
    <property type="term" value="C:mitochondrion"/>
    <property type="evidence" value="ECO:0007669"/>
    <property type="project" value="TreeGrafter"/>
</dbReference>
<dbReference type="InterPro" id="IPR050264">
    <property type="entry name" value="Bact_CCA-adding_enz_type3_sf"/>
</dbReference>
<keyword evidence="7" id="KW-0460">Magnesium</keyword>
<comment type="caution">
    <text evidence="10">The sequence shown here is derived from an EMBL/GenBank/DDBJ whole genome shotgun (WGS) entry which is preliminary data.</text>
</comment>
<dbReference type="InterPro" id="IPR043519">
    <property type="entry name" value="NT_sf"/>
</dbReference>
<evidence type="ECO:0000256" key="1">
    <source>
        <dbReference type="ARBA" id="ARBA00001946"/>
    </source>
</evidence>
<dbReference type="GO" id="GO:0016779">
    <property type="term" value="F:nucleotidyltransferase activity"/>
    <property type="evidence" value="ECO:0007669"/>
    <property type="project" value="UniProtKB-KW"/>
</dbReference>
<keyword evidence="3 8" id="KW-0808">Transferase</keyword>
<evidence type="ECO:0000259" key="9">
    <source>
        <dbReference type="Pfam" id="PF01743"/>
    </source>
</evidence>
<dbReference type="GO" id="GO:0000049">
    <property type="term" value="F:tRNA binding"/>
    <property type="evidence" value="ECO:0007669"/>
    <property type="project" value="TreeGrafter"/>
</dbReference>
<accession>A0A8E0RRL9</accession>
<protein>
    <submittedName>
        <fullName evidence="10">CCA tRNA nucleotidyltransferase 1 mitochondrial</fullName>
    </submittedName>
</protein>
<comment type="similarity">
    <text evidence="2 8">Belongs to the tRNA nucleotidyltransferase/poly(A) polymerase family.</text>
</comment>
<dbReference type="PANTHER" id="PTHR46173">
    <property type="entry name" value="CCA TRNA NUCLEOTIDYLTRANSFERASE 1, MITOCHONDRIAL"/>
    <property type="match status" value="1"/>
</dbReference>
<evidence type="ECO:0000313" key="10">
    <source>
        <dbReference type="EMBL" id="KAA0186146.1"/>
    </source>
</evidence>
<comment type="cofactor">
    <cofactor evidence="1">
        <name>Mg(2+)</name>
        <dbReference type="ChEBI" id="CHEBI:18420"/>
    </cofactor>
</comment>
<keyword evidence="5" id="KW-0548">Nucleotidyltransferase</keyword>
<evidence type="ECO:0000256" key="8">
    <source>
        <dbReference type="RuleBase" id="RU003953"/>
    </source>
</evidence>
<dbReference type="Gene3D" id="3.30.460.10">
    <property type="entry name" value="Beta Polymerase, domain 2"/>
    <property type="match status" value="1"/>
</dbReference>
<name>A0A8E0RRL9_9TREM</name>
<sequence>MEADCEQKIDLTGFPSLFFPENVILHKLFERYGYELRIAGGAVRDVLLGLAPKDIDYATNATPNQMVDMFTNENVRMLNRNGESHGTVTARINDKVRDSYGTHKLPKHYAEFAPLLVSNSKKKKFHRGN</sequence>
<evidence type="ECO:0000256" key="7">
    <source>
        <dbReference type="ARBA" id="ARBA00022842"/>
    </source>
</evidence>
<dbReference type="Proteomes" id="UP000728185">
    <property type="component" value="Unassembled WGS sequence"/>
</dbReference>
<dbReference type="Pfam" id="PF01743">
    <property type="entry name" value="PolyA_pol"/>
    <property type="match status" value="1"/>
</dbReference>
<dbReference type="GO" id="GO:0001680">
    <property type="term" value="P:tRNA 3'-terminal CCA addition"/>
    <property type="evidence" value="ECO:0007669"/>
    <property type="project" value="TreeGrafter"/>
</dbReference>
<keyword evidence="11" id="KW-1185">Reference proteome</keyword>
<evidence type="ECO:0000256" key="6">
    <source>
        <dbReference type="ARBA" id="ARBA00022723"/>
    </source>
</evidence>
<evidence type="ECO:0000256" key="4">
    <source>
        <dbReference type="ARBA" id="ARBA00022694"/>
    </source>
</evidence>